<dbReference type="GO" id="GO:0005886">
    <property type="term" value="C:plasma membrane"/>
    <property type="evidence" value="ECO:0007669"/>
    <property type="project" value="UniProtKB-SubCell"/>
</dbReference>
<dbReference type="PROSITE" id="PS50111">
    <property type="entry name" value="CHEMOTAXIS_TRANSDUC_2"/>
    <property type="match status" value="1"/>
</dbReference>
<reference evidence="8 9" key="1">
    <citation type="submission" date="2020-08" db="EMBL/GenBank/DDBJ databases">
        <title>Genome sequencing of Purple Non-Sulfur Bacteria from various extreme environments.</title>
        <authorList>
            <person name="Mayer M."/>
        </authorList>
    </citation>
    <scope>NUCLEOTIDE SEQUENCE [LARGE SCALE GENOMIC DNA]</scope>
    <source>
        <strain evidence="8 9">JA131</strain>
    </source>
</reference>
<comment type="similarity">
    <text evidence="4">Belongs to the methyl-accepting chemotaxis (MCP) protein family.</text>
</comment>
<dbReference type="Proteomes" id="UP000554286">
    <property type="component" value="Unassembled WGS sequence"/>
</dbReference>
<evidence type="ECO:0000259" key="6">
    <source>
        <dbReference type="PROSITE" id="PS50111"/>
    </source>
</evidence>
<feature type="domain" description="T-SNARE coiled-coil homology" evidence="7">
    <location>
        <begin position="340"/>
        <end position="402"/>
    </location>
</feature>
<dbReference type="SUPFAM" id="SSF58104">
    <property type="entry name" value="Methyl-accepting chemotaxis protein (MCP) signaling domain"/>
    <property type="match status" value="1"/>
</dbReference>
<dbReference type="InterPro" id="IPR000727">
    <property type="entry name" value="T_SNARE_dom"/>
</dbReference>
<gene>
    <name evidence="8" type="ORF">GGD89_000490</name>
</gene>
<dbReference type="PANTHER" id="PTHR32089">
    <property type="entry name" value="METHYL-ACCEPTING CHEMOTAXIS PROTEIN MCPB"/>
    <property type="match status" value="1"/>
</dbReference>
<dbReference type="CDD" id="cd01068">
    <property type="entry name" value="globin_sensor"/>
    <property type="match status" value="1"/>
</dbReference>
<comment type="subcellular location">
    <subcellularLocation>
        <location evidence="1">Cell inner membrane</location>
        <topology evidence="1">Multi-pass membrane protein</topology>
    </subcellularLocation>
</comment>
<dbReference type="RefSeq" id="WP_184042506.1">
    <property type="nucleotide sequence ID" value="NZ_JACIGK010000002.1"/>
</dbReference>
<evidence type="ECO:0000256" key="1">
    <source>
        <dbReference type="ARBA" id="ARBA00004429"/>
    </source>
</evidence>
<dbReference type="GO" id="GO:0007165">
    <property type="term" value="P:signal transduction"/>
    <property type="evidence" value="ECO:0007669"/>
    <property type="project" value="UniProtKB-KW"/>
</dbReference>
<keyword evidence="2" id="KW-0472">Membrane</keyword>
<evidence type="ECO:0000313" key="9">
    <source>
        <dbReference type="Proteomes" id="UP000554286"/>
    </source>
</evidence>
<evidence type="ECO:0000256" key="4">
    <source>
        <dbReference type="ARBA" id="ARBA00029447"/>
    </source>
</evidence>
<proteinExistence type="inferred from homology"/>
<organism evidence="8 9">
    <name type="scientific">Roseospira visakhapatnamensis</name>
    <dbReference type="NCBI Taxonomy" id="390880"/>
    <lineage>
        <taxon>Bacteria</taxon>
        <taxon>Pseudomonadati</taxon>
        <taxon>Pseudomonadota</taxon>
        <taxon>Alphaproteobacteria</taxon>
        <taxon>Rhodospirillales</taxon>
        <taxon>Rhodospirillaceae</taxon>
        <taxon>Roseospira</taxon>
    </lineage>
</organism>
<evidence type="ECO:0000313" key="8">
    <source>
        <dbReference type="EMBL" id="MBB4264883.1"/>
    </source>
</evidence>
<dbReference type="Gene3D" id="1.10.490.10">
    <property type="entry name" value="Globins"/>
    <property type="match status" value="1"/>
</dbReference>
<dbReference type="InterPro" id="IPR012292">
    <property type="entry name" value="Globin/Proto"/>
</dbReference>
<dbReference type="GO" id="GO:0019825">
    <property type="term" value="F:oxygen binding"/>
    <property type="evidence" value="ECO:0007669"/>
    <property type="project" value="InterPro"/>
</dbReference>
<feature type="domain" description="Methyl-accepting transducer" evidence="6">
    <location>
        <begin position="181"/>
        <end position="424"/>
    </location>
</feature>
<evidence type="ECO:0000256" key="3">
    <source>
        <dbReference type="ARBA" id="ARBA00023224"/>
    </source>
</evidence>
<comment type="caution">
    <text evidence="8">The sequence shown here is derived from an EMBL/GenBank/DDBJ whole genome shotgun (WGS) entry which is preliminary data.</text>
</comment>
<evidence type="ECO:0000256" key="5">
    <source>
        <dbReference type="PROSITE-ProRule" id="PRU00284"/>
    </source>
</evidence>
<dbReference type="PANTHER" id="PTHR32089:SF112">
    <property type="entry name" value="LYSOZYME-LIKE PROTEIN-RELATED"/>
    <property type="match status" value="1"/>
</dbReference>
<sequence>MVDTLDRAARLSFMKVGESMAPLLQEARTVIEPHMDRILDDFYKMIMETPNTSRLFESPARVTHARTMQRKHWMESVFAGRFDEQYMRNADRIGRTHERIGLEPRWYLGGYAFVVSRLMPILANHYRKKPQHGAEVTAATTRALFLDMDIAISVYIQTAKETLAGTMNGYAGKFEKDVSAMVEIVAAAATELQNTAAGMTETARVTTAQTDVVSRAADSASLNVQTVAAATEELHSSIGEISRQVAESNRISAEAVKEAERTNTMVESLAEAADRIGAVVRLINDIASQTNLLALNATIEAARAGDAGKGFAVVANEVKSLANQTAKATEDISAQVSGVQSATRDAVGAIQTISKTIAHISEIAGAIATAIEQQGSATREIAQSVQQASGATTDVSSNIGQVTQAASETGHAAEEVLTAAGDLSQQSEYLRTKVDAFLTDIRTTMA</sequence>
<dbReference type="Pfam" id="PF00015">
    <property type="entry name" value="MCPsignal"/>
    <property type="match status" value="1"/>
</dbReference>
<evidence type="ECO:0000256" key="2">
    <source>
        <dbReference type="ARBA" id="ARBA00022519"/>
    </source>
</evidence>
<dbReference type="SMART" id="SM00283">
    <property type="entry name" value="MA"/>
    <property type="match status" value="1"/>
</dbReference>
<dbReference type="InterPro" id="IPR044398">
    <property type="entry name" value="Globin-sensor_dom"/>
</dbReference>
<keyword evidence="2" id="KW-0997">Cell inner membrane</keyword>
<dbReference type="GO" id="GO:0020037">
    <property type="term" value="F:heme binding"/>
    <property type="evidence" value="ECO:0007669"/>
    <property type="project" value="InterPro"/>
</dbReference>
<dbReference type="InterPro" id="IPR004089">
    <property type="entry name" value="MCPsignal_dom"/>
</dbReference>
<dbReference type="AlphaFoldDB" id="A0A7W6RBL6"/>
<keyword evidence="2" id="KW-1003">Cell membrane</keyword>
<dbReference type="InterPro" id="IPR009050">
    <property type="entry name" value="Globin-like_sf"/>
</dbReference>
<keyword evidence="9" id="KW-1185">Reference proteome</keyword>
<dbReference type="PRINTS" id="PR00260">
    <property type="entry name" value="CHEMTRNSDUCR"/>
</dbReference>
<dbReference type="InterPro" id="IPR039379">
    <property type="entry name" value="Protoglobin_sensor_dom"/>
</dbReference>
<evidence type="ECO:0000259" key="7">
    <source>
        <dbReference type="PROSITE" id="PS50192"/>
    </source>
</evidence>
<protein>
    <submittedName>
        <fullName evidence="8">Uncharacterized protein YoxC</fullName>
    </submittedName>
</protein>
<dbReference type="InterPro" id="IPR004090">
    <property type="entry name" value="Chemotax_Me-accpt_rcpt"/>
</dbReference>
<name>A0A7W6RBL6_9PROT</name>
<dbReference type="Pfam" id="PF11563">
    <property type="entry name" value="Protoglobin"/>
    <property type="match status" value="1"/>
</dbReference>
<dbReference type="EMBL" id="JACIGK010000002">
    <property type="protein sequence ID" value="MBB4264883.1"/>
    <property type="molecule type" value="Genomic_DNA"/>
</dbReference>
<keyword evidence="3 5" id="KW-0807">Transducer</keyword>
<dbReference type="PROSITE" id="PS50192">
    <property type="entry name" value="T_SNARE"/>
    <property type="match status" value="1"/>
</dbReference>
<dbReference type="GO" id="GO:0006935">
    <property type="term" value="P:chemotaxis"/>
    <property type="evidence" value="ECO:0007669"/>
    <property type="project" value="InterPro"/>
</dbReference>
<accession>A0A7W6RBL6</accession>
<dbReference type="Gene3D" id="1.10.287.950">
    <property type="entry name" value="Methyl-accepting chemotaxis protein"/>
    <property type="match status" value="1"/>
</dbReference>
<dbReference type="SUPFAM" id="SSF46458">
    <property type="entry name" value="Globin-like"/>
    <property type="match status" value="1"/>
</dbReference>
<dbReference type="GO" id="GO:0004888">
    <property type="term" value="F:transmembrane signaling receptor activity"/>
    <property type="evidence" value="ECO:0007669"/>
    <property type="project" value="InterPro"/>
</dbReference>